<feature type="region of interest" description="Disordered" evidence="1">
    <location>
        <begin position="1"/>
        <end position="33"/>
    </location>
</feature>
<evidence type="ECO:0000256" key="1">
    <source>
        <dbReference type="SAM" id="MobiDB-lite"/>
    </source>
</evidence>
<keyword evidence="3" id="KW-1185">Reference proteome</keyword>
<comment type="caution">
    <text evidence="2">The sequence shown here is derived from an EMBL/GenBank/DDBJ whole genome shotgun (WGS) entry which is preliminary data.</text>
</comment>
<evidence type="ECO:0000313" key="2">
    <source>
        <dbReference type="EMBL" id="MBP2385977.1"/>
    </source>
</evidence>
<name>A0ABS4XBX8_9MICC</name>
<sequence>MSTPVAQETSDQSAEISANETDASCCVPSSSPESPIVTDAEALALRFKALTEENMRITGLVVPHPF</sequence>
<protein>
    <submittedName>
        <fullName evidence="2">Uncharacterized protein</fullName>
    </submittedName>
</protein>
<feature type="compositionally biased region" description="Polar residues" evidence="1">
    <location>
        <begin position="1"/>
        <end position="22"/>
    </location>
</feature>
<dbReference type="RefSeq" id="WP_209996958.1">
    <property type="nucleotide sequence ID" value="NZ_BAAAJY010000003.1"/>
</dbReference>
<accession>A0ABS4XBX8</accession>
<reference evidence="2 3" key="1">
    <citation type="submission" date="2021-03" db="EMBL/GenBank/DDBJ databases">
        <title>Sequencing the genomes of 1000 actinobacteria strains.</title>
        <authorList>
            <person name="Klenk H.-P."/>
        </authorList>
    </citation>
    <scope>NUCLEOTIDE SEQUENCE [LARGE SCALE GENOMIC DNA]</scope>
    <source>
        <strain evidence="2 3">DSM 15797</strain>
    </source>
</reference>
<evidence type="ECO:0000313" key="3">
    <source>
        <dbReference type="Proteomes" id="UP001296993"/>
    </source>
</evidence>
<organism evidence="2 3">
    <name type="scientific">Paeniglutamicibacter kerguelensis</name>
    <dbReference type="NCBI Taxonomy" id="254788"/>
    <lineage>
        <taxon>Bacteria</taxon>
        <taxon>Bacillati</taxon>
        <taxon>Actinomycetota</taxon>
        <taxon>Actinomycetes</taxon>
        <taxon>Micrococcales</taxon>
        <taxon>Micrococcaceae</taxon>
        <taxon>Paeniglutamicibacter</taxon>
    </lineage>
</organism>
<proteinExistence type="predicted"/>
<dbReference type="EMBL" id="JAGIOF010000001">
    <property type="protein sequence ID" value="MBP2385977.1"/>
    <property type="molecule type" value="Genomic_DNA"/>
</dbReference>
<dbReference type="Proteomes" id="UP001296993">
    <property type="component" value="Unassembled WGS sequence"/>
</dbReference>
<gene>
    <name evidence="2" type="ORF">JOF47_001488</name>
</gene>